<dbReference type="EMBL" id="PPDB01000001">
    <property type="protein sequence ID" value="PQL20918.1"/>
    <property type="molecule type" value="Genomic_DNA"/>
</dbReference>
<keyword evidence="2" id="KW-1185">Reference proteome</keyword>
<dbReference type="STRING" id="1298594.GCA_001312465_01459"/>
<reference evidence="1 2" key="1">
    <citation type="submission" date="2018-01" db="EMBL/GenBank/DDBJ databases">
        <title>Draft genome sequences of clinical isolates and type strains of oral Veillonella including Veillonella infantum sp., nov.</title>
        <authorList>
            <person name="Mashima I."/>
            <person name="Liao Y.-C."/>
            <person name="Sabharwal A."/>
            <person name="Haase E.M."/>
            <person name="Nakazawa F."/>
            <person name="Scannapieco F.A."/>
        </authorList>
    </citation>
    <scope>NUCLEOTIDE SEQUENCE [LARGE SCALE GENOMIC DNA]</scope>
    <source>
        <strain evidence="1 2">JCM 15641</strain>
    </source>
</reference>
<evidence type="ECO:0000313" key="1">
    <source>
        <dbReference type="EMBL" id="PQL20918.1"/>
    </source>
</evidence>
<evidence type="ECO:0000313" key="2">
    <source>
        <dbReference type="Proteomes" id="UP000237916"/>
    </source>
</evidence>
<dbReference type="Proteomes" id="UP000237916">
    <property type="component" value="Unassembled WGS sequence"/>
</dbReference>
<organism evidence="1 2">
    <name type="scientific">Veillonella denticariosi JCM 15641</name>
    <dbReference type="NCBI Taxonomy" id="1298594"/>
    <lineage>
        <taxon>Bacteria</taxon>
        <taxon>Bacillati</taxon>
        <taxon>Bacillota</taxon>
        <taxon>Negativicutes</taxon>
        <taxon>Veillonellales</taxon>
        <taxon>Veillonellaceae</taxon>
        <taxon>Veillonella</taxon>
    </lineage>
</organism>
<proteinExistence type="predicted"/>
<comment type="caution">
    <text evidence="1">The sequence shown here is derived from an EMBL/GenBank/DDBJ whole genome shotgun (WGS) entry which is preliminary data.</text>
</comment>
<gene>
    <name evidence="1" type="ORF">VEHSUH05_00360</name>
</gene>
<sequence length="168" mass="20109">MKDIFTVIDTLPDLEDAELYDYLLGNSYYISGEYEKINDWFKTLICRRQWDAFIALRYYKYLLFGGWEYECIILRNLLLQGNLTLASEFCLDTRLKVDGMDNFRDNAVWRGIDYDDSSVPESQTDWDLRYDRDNHLFEPESEVSIDFVNTEFKMGKQHWAVIKVNKFQ</sequence>
<dbReference type="RefSeq" id="WP_054674132.1">
    <property type="nucleotide sequence ID" value="NZ_PPDB01000001.1"/>
</dbReference>
<protein>
    <submittedName>
        <fullName evidence="1">Uncharacterized protein</fullName>
    </submittedName>
</protein>
<name>A0A2S7ZCA9_9FIRM</name>
<dbReference type="AlphaFoldDB" id="A0A2S7ZCA9"/>
<accession>A0A2S7ZCA9</accession>